<name>A0ACA9MPS5_9GLOM</name>
<evidence type="ECO:0000313" key="2">
    <source>
        <dbReference type="Proteomes" id="UP000789525"/>
    </source>
</evidence>
<sequence length="276" mass="30918">IEAVAGDLLSGTGRSSKTTSSTPRRTKDLFTPYSDMELTTQGDESALKMSKYEKLLVSCLRRAVRFRANIIGREREEQSNRIYLACILESDLPPAGGFETLKYKRNLPYRGPSGLVLLLGTMAFCGFGFYRYGQGANERSLYTHITPQHYVLRTPLTEALLYSFLNQQLRRPAPFVSRMTPATGADLIYWLRCVDHRGYFTLSVPSRRVVLLRYREVTSSYQPPYHAICLSSLPVVEGKIASWMGSGQAPSARARTPRRTPDVTPAQSHSTLGLLP</sequence>
<organism evidence="1 2">
    <name type="scientific">Acaulospora colombiana</name>
    <dbReference type="NCBI Taxonomy" id="27376"/>
    <lineage>
        <taxon>Eukaryota</taxon>
        <taxon>Fungi</taxon>
        <taxon>Fungi incertae sedis</taxon>
        <taxon>Mucoromycota</taxon>
        <taxon>Glomeromycotina</taxon>
        <taxon>Glomeromycetes</taxon>
        <taxon>Diversisporales</taxon>
        <taxon>Acaulosporaceae</taxon>
        <taxon>Acaulospora</taxon>
    </lineage>
</organism>
<feature type="non-terminal residue" evidence="1">
    <location>
        <position position="1"/>
    </location>
</feature>
<protein>
    <submittedName>
        <fullName evidence="1">10392_t:CDS:1</fullName>
    </submittedName>
</protein>
<comment type="caution">
    <text evidence="1">The sequence shown here is derived from an EMBL/GenBank/DDBJ whole genome shotgun (WGS) entry which is preliminary data.</text>
</comment>
<reference evidence="1" key="1">
    <citation type="submission" date="2021-06" db="EMBL/GenBank/DDBJ databases">
        <authorList>
            <person name="Kallberg Y."/>
            <person name="Tangrot J."/>
            <person name="Rosling A."/>
        </authorList>
    </citation>
    <scope>NUCLEOTIDE SEQUENCE</scope>
    <source>
        <strain evidence="1">CL356</strain>
    </source>
</reference>
<dbReference type="Proteomes" id="UP000789525">
    <property type="component" value="Unassembled WGS sequence"/>
</dbReference>
<gene>
    <name evidence="1" type="ORF">ACOLOM_LOCUS6675</name>
</gene>
<keyword evidence="2" id="KW-1185">Reference proteome</keyword>
<dbReference type="EMBL" id="CAJVPT010013997">
    <property type="protein sequence ID" value="CAG8600846.1"/>
    <property type="molecule type" value="Genomic_DNA"/>
</dbReference>
<proteinExistence type="predicted"/>
<accession>A0ACA9MPS5</accession>
<evidence type="ECO:0000313" key="1">
    <source>
        <dbReference type="EMBL" id="CAG8600846.1"/>
    </source>
</evidence>